<feature type="domain" description="DEAD-box RNA helicase Q" evidence="10">
    <location>
        <begin position="1"/>
        <end position="29"/>
    </location>
</feature>
<evidence type="ECO:0000256" key="6">
    <source>
        <dbReference type="PROSITE-ProRule" id="PRU00552"/>
    </source>
</evidence>
<dbReference type="PANTHER" id="PTHR47959">
    <property type="entry name" value="ATP-DEPENDENT RNA HELICASE RHLE-RELATED"/>
    <property type="match status" value="1"/>
</dbReference>
<dbReference type="SUPFAM" id="SSF52540">
    <property type="entry name" value="P-loop containing nucleoside triphosphate hydrolases"/>
    <property type="match status" value="1"/>
</dbReference>
<dbReference type="InterPro" id="IPR014001">
    <property type="entry name" value="Helicase_ATP-bd"/>
</dbReference>
<dbReference type="Gene3D" id="3.40.50.300">
    <property type="entry name" value="P-loop containing nucleotide triphosphate hydrolases"/>
    <property type="match status" value="2"/>
</dbReference>
<dbReference type="InterPro" id="IPR001650">
    <property type="entry name" value="Helicase_C-like"/>
</dbReference>
<dbReference type="GO" id="GO:0016787">
    <property type="term" value="F:hydrolase activity"/>
    <property type="evidence" value="ECO:0007669"/>
    <property type="project" value="UniProtKB-KW"/>
</dbReference>
<evidence type="ECO:0000259" key="8">
    <source>
        <dbReference type="PROSITE" id="PS51192"/>
    </source>
</evidence>
<reference evidence="11 12" key="1">
    <citation type="journal article" date="2001" name="Nucleic Acids Res.">
        <title>The complete genome sequence of the murine respiratory pathogen Mycoplasma pulmonis.</title>
        <authorList>
            <person name="Chambaud I."/>
            <person name="Heilig R."/>
            <person name="Ferris S."/>
            <person name="Barbe V."/>
            <person name="Samson D."/>
            <person name="Galisson F."/>
            <person name="Moszer I."/>
            <person name="Dybvig K."/>
            <person name="Wroblewski H."/>
            <person name="Viari A."/>
            <person name="Rocha E.P.C."/>
            <person name="Blanchard A."/>
        </authorList>
    </citation>
    <scope>NUCLEOTIDE SEQUENCE [LARGE SCALE GENOMIC DNA]</scope>
    <source>
        <strain evidence="11 12">UAB CTIP</strain>
    </source>
</reference>
<dbReference type="GO" id="GO:0003676">
    <property type="term" value="F:nucleic acid binding"/>
    <property type="evidence" value="ECO:0007669"/>
    <property type="project" value="InterPro"/>
</dbReference>
<dbReference type="PROSITE" id="PS51194">
    <property type="entry name" value="HELICASE_CTER"/>
    <property type="match status" value="1"/>
</dbReference>
<dbReference type="Pfam" id="PF00271">
    <property type="entry name" value="Helicase_C"/>
    <property type="match status" value="1"/>
</dbReference>
<comment type="similarity">
    <text evidence="5">Belongs to the DEAD box helicase family.</text>
</comment>
<dbReference type="Proteomes" id="UP000000528">
    <property type="component" value="Chromosome"/>
</dbReference>
<dbReference type="eggNOG" id="COG0513">
    <property type="taxonomic scope" value="Bacteria"/>
</dbReference>
<evidence type="ECO:0000256" key="7">
    <source>
        <dbReference type="SAM" id="MobiDB-lite"/>
    </source>
</evidence>
<keyword evidence="3 11" id="KW-0347">Helicase</keyword>
<keyword evidence="1" id="KW-0547">Nucleotide-binding</keyword>
<evidence type="ECO:0000259" key="9">
    <source>
        <dbReference type="PROSITE" id="PS51194"/>
    </source>
</evidence>
<evidence type="ECO:0000259" key="10">
    <source>
        <dbReference type="PROSITE" id="PS51195"/>
    </source>
</evidence>
<dbReference type="AlphaFoldDB" id="Q98RE0"/>
<keyword evidence="12" id="KW-1185">Reference proteome</keyword>
<evidence type="ECO:0000256" key="5">
    <source>
        <dbReference type="ARBA" id="ARBA00038437"/>
    </source>
</evidence>
<dbReference type="InterPro" id="IPR011545">
    <property type="entry name" value="DEAD/DEAH_box_helicase_dom"/>
</dbReference>
<dbReference type="InterPro" id="IPR014014">
    <property type="entry name" value="RNA_helicase_DEAD_Q_motif"/>
</dbReference>
<evidence type="ECO:0000256" key="1">
    <source>
        <dbReference type="ARBA" id="ARBA00022741"/>
    </source>
</evidence>
<dbReference type="KEGG" id="mpu:MYPU_0690"/>
<dbReference type="GO" id="GO:0005524">
    <property type="term" value="F:ATP binding"/>
    <property type="evidence" value="ECO:0007669"/>
    <property type="project" value="UniProtKB-KW"/>
</dbReference>
<feature type="short sequence motif" description="Q motif" evidence="6">
    <location>
        <begin position="1"/>
        <end position="29"/>
    </location>
</feature>
<dbReference type="BioCyc" id="MPUL272635:G1GT6-71-MONOMER"/>
<protein>
    <submittedName>
        <fullName evidence="11">ATP-DEPENDENT RNA HELICASE</fullName>
    </submittedName>
</protein>
<feature type="domain" description="Helicase C-terminal" evidence="9">
    <location>
        <begin position="213"/>
        <end position="373"/>
    </location>
</feature>
<dbReference type="CDD" id="cd00268">
    <property type="entry name" value="DEADc"/>
    <property type="match status" value="1"/>
</dbReference>
<dbReference type="InterPro" id="IPR044742">
    <property type="entry name" value="DEAD/DEAH_RhlB"/>
</dbReference>
<dbReference type="HOGENOM" id="CLU_003041_21_1_14"/>
<keyword evidence="4" id="KW-0067">ATP-binding</keyword>
<dbReference type="CDD" id="cd18787">
    <property type="entry name" value="SF2_C_DEAD"/>
    <property type="match status" value="1"/>
</dbReference>
<dbReference type="EMBL" id="AL445563">
    <property type="protein sequence ID" value="CAC13242.1"/>
    <property type="molecule type" value="Genomic_DNA"/>
</dbReference>
<dbReference type="SMART" id="SM00487">
    <property type="entry name" value="DEXDc"/>
    <property type="match status" value="1"/>
</dbReference>
<dbReference type="SMART" id="SM00490">
    <property type="entry name" value="HELICc"/>
    <property type="match status" value="1"/>
</dbReference>
<evidence type="ECO:0000256" key="4">
    <source>
        <dbReference type="ARBA" id="ARBA00022840"/>
    </source>
</evidence>
<organism evidence="12">
    <name type="scientific">Mycoplasmopsis pulmonis (strain UAB CTIP)</name>
    <name type="common">Mycoplasma pulmonis</name>
    <dbReference type="NCBI Taxonomy" id="272635"/>
    <lineage>
        <taxon>Bacteria</taxon>
        <taxon>Bacillati</taxon>
        <taxon>Mycoplasmatota</taxon>
        <taxon>Mycoplasmoidales</taxon>
        <taxon>Metamycoplasmataceae</taxon>
        <taxon>Mycoplasmopsis</taxon>
    </lineage>
</organism>
<dbReference type="Pfam" id="PF00270">
    <property type="entry name" value="DEAD"/>
    <property type="match status" value="1"/>
</dbReference>
<dbReference type="InterPro" id="IPR027417">
    <property type="entry name" value="P-loop_NTPase"/>
</dbReference>
<dbReference type="STRING" id="272635.gene:17576649"/>
<feature type="domain" description="Helicase ATP-binding" evidence="8">
    <location>
        <begin position="32"/>
        <end position="202"/>
    </location>
</feature>
<dbReference type="PANTHER" id="PTHR47959:SF1">
    <property type="entry name" value="ATP-DEPENDENT RNA HELICASE DBPA"/>
    <property type="match status" value="1"/>
</dbReference>
<evidence type="ECO:0000313" key="12">
    <source>
        <dbReference type="Proteomes" id="UP000000528"/>
    </source>
</evidence>
<evidence type="ECO:0000313" key="11">
    <source>
        <dbReference type="EMBL" id="CAC13242.1"/>
    </source>
</evidence>
<dbReference type="PROSITE" id="PS51195">
    <property type="entry name" value="Q_MOTIF"/>
    <property type="match status" value="1"/>
</dbReference>
<feature type="region of interest" description="Disordered" evidence="7">
    <location>
        <begin position="436"/>
        <end position="480"/>
    </location>
</feature>
<evidence type="ECO:0000256" key="3">
    <source>
        <dbReference type="ARBA" id="ARBA00022806"/>
    </source>
</evidence>
<proteinExistence type="inferred from homology"/>
<accession>Q98RE0</accession>
<dbReference type="GO" id="GO:0003724">
    <property type="term" value="F:RNA helicase activity"/>
    <property type="evidence" value="ECO:0007669"/>
    <property type="project" value="InterPro"/>
</dbReference>
<dbReference type="InterPro" id="IPR050079">
    <property type="entry name" value="DEAD_box_RNA_helicase"/>
</dbReference>
<evidence type="ECO:0000256" key="2">
    <source>
        <dbReference type="ARBA" id="ARBA00022801"/>
    </source>
</evidence>
<gene>
    <name evidence="11" type="ordered locus">MYPU_0690</name>
</gene>
<dbReference type="GO" id="GO:0005829">
    <property type="term" value="C:cytosol"/>
    <property type="evidence" value="ECO:0007669"/>
    <property type="project" value="TreeGrafter"/>
</dbReference>
<sequence>MRFTQMNIKSEILKSLDEIGFEKPTKIQEAVLPFAFEGKDIIGQAQTGTGKTAAFAIPILSNLDCSINRIQHLVIAPTRELANQIYDQLNILGKYTCSKIALILGGVSYEKQKAALNSGVNIVVATPGRLEDLLAQNKIDLSHIKTFTLDEADELLKIGFYNEIIKIMNKLPKKRQNFFFTATFDEKTKKLSQEITNEAKMISMSSGLETTEKIDQNFVVVSEEEKLITLVKFLDFKKPTASVIFGRTKRRVDELASALQELGFSAVGIQGDMVQKDRTSVLNRFKDQKVNIIVATDVMARGIDVSHVDLVFNFDLPEEIEYYTHRIGRTGRGTRIGQAISFVKKPEVGYIYKIMTETKSIIKEISIPSKEHLQTVWEDHLINKLSSILEDAQNKHWREDVVQKDILERYSPRELSILLWSYIIQEKGLRKNLKLTPEPPVRYKKNNDSNKGRFQSRTSSHLEKRNRRNFNSKKREGFRH</sequence>
<keyword evidence="2" id="KW-0378">Hydrolase</keyword>
<dbReference type="PROSITE" id="PS51192">
    <property type="entry name" value="HELICASE_ATP_BIND_1"/>
    <property type="match status" value="1"/>
</dbReference>
<dbReference type="PIR" id="E90520">
    <property type="entry name" value="E90520"/>
</dbReference>
<name>Q98RE0_MYCPU</name>